<dbReference type="EMBL" id="QLTK01000006">
    <property type="protein sequence ID" value="RAS34581.1"/>
    <property type="molecule type" value="Genomic_DNA"/>
</dbReference>
<protein>
    <submittedName>
        <fullName evidence="3">Lipocalin-like protein</fullName>
    </submittedName>
</protein>
<dbReference type="Proteomes" id="UP000248918">
    <property type="component" value="Unassembled WGS sequence"/>
</dbReference>
<proteinExistence type="predicted"/>
<evidence type="ECO:0000313" key="4">
    <source>
        <dbReference type="Proteomes" id="UP000248918"/>
    </source>
</evidence>
<accession>A0A329CLQ4</accession>
<dbReference type="AlphaFoldDB" id="A0A329CLQ4"/>
<feature type="signal peptide" evidence="1">
    <location>
        <begin position="1"/>
        <end position="47"/>
    </location>
</feature>
<organism evidence="3 4">
    <name type="scientific">Paraburkholderia bryophila</name>
    <dbReference type="NCBI Taxonomy" id="420952"/>
    <lineage>
        <taxon>Bacteria</taxon>
        <taxon>Pseudomonadati</taxon>
        <taxon>Pseudomonadota</taxon>
        <taxon>Betaproteobacteria</taxon>
        <taxon>Burkholderiales</taxon>
        <taxon>Burkholderiaceae</taxon>
        <taxon>Paraburkholderia</taxon>
    </lineage>
</organism>
<name>A0A329CLQ4_9BURK</name>
<reference evidence="3 4" key="1">
    <citation type="submission" date="2018-06" db="EMBL/GenBank/DDBJ databases">
        <title>Genomic Encyclopedia of Type Strains, Phase III (KMG-III): the genomes of soil and plant-associated and newly described type strains.</title>
        <authorList>
            <person name="Whitman W."/>
        </authorList>
    </citation>
    <scope>NUCLEOTIDE SEQUENCE [LARGE SCALE GENOMIC DNA]</scope>
    <source>
        <strain evidence="3 4">LMG 23644</strain>
    </source>
</reference>
<feature type="domain" description="Lipocalin-like" evidence="2">
    <location>
        <begin position="59"/>
        <end position="174"/>
    </location>
</feature>
<evidence type="ECO:0000256" key="1">
    <source>
        <dbReference type="SAM" id="SignalP"/>
    </source>
</evidence>
<evidence type="ECO:0000313" key="3">
    <source>
        <dbReference type="EMBL" id="RAS34581.1"/>
    </source>
</evidence>
<sequence>MSFSLRFSCFILPASFTLTMNPTTMLKLIFPALLSLSAALVSPSSHAADNTPPASPLAGTWSLVAADVIKPDGARAPDFGAAPQGMLQIDREGRYTLQIFRAERPRFASGDKQTGTPAEYTAAVLGSSTHFGTITVDAVAHTLTFQIDKASFPNWEGQTQTRHYELMGDELSYRVVPRPNGDVPISVWHRLR</sequence>
<dbReference type="Pfam" id="PF13924">
    <property type="entry name" value="Lipocalin_5"/>
    <property type="match status" value="1"/>
</dbReference>
<dbReference type="InterPro" id="IPR024311">
    <property type="entry name" value="Lipocalin-like"/>
</dbReference>
<comment type="caution">
    <text evidence="3">The sequence shown here is derived from an EMBL/GenBank/DDBJ whole genome shotgun (WGS) entry which is preliminary data.</text>
</comment>
<evidence type="ECO:0000259" key="2">
    <source>
        <dbReference type="Pfam" id="PF13924"/>
    </source>
</evidence>
<gene>
    <name evidence="3" type="ORF">BX591_106262</name>
</gene>
<keyword evidence="1" id="KW-0732">Signal</keyword>
<feature type="chain" id="PRO_5016342709" evidence="1">
    <location>
        <begin position="48"/>
        <end position="192"/>
    </location>
</feature>